<dbReference type="Gene3D" id="2.40.110.10">
    <property type="entry name" value="Butyryl-CoA Dehydrogenase, subunit A, domain 2"/>
    <property type="match status" value="1"/>
</dbReference>
<dbReference type="EMBL" id="CP000478">
    <property type="protein sequence ID" value="ABK19600.1"/>
    <property type="molecule type" value="Genomic_DNA"/>
</dbReference>
<dbReference type="Pfam" id="PF00441">
    <property type="entry name" value="Acyl-CoA_dh_1"/>
    <property type="match status" value="1"/>
</dbReference>
<proteinExistence type="inferred from homology"/>
<dbReference type="Pfam" id="PF02770">
    <property type="entry name" value="Acyl-CoA_dh_M"/>
    <property type="match status" value="1"/>
</dbReference>
<dbReference type="HOGENOM" id="CLU_018204_0_2_7"/>
<keyword evidence="6 9" id="KW-0560">Oxidoreductase</keyword>
<dbReference type="InterPro" id="IPR006091">
    <property type="entry name" value="Acyl-CoA_Oxase/DH_mid-dom"/>
</dbReference>
<evidence type="ECO:0000313" key="14">
    <source>
        <dbReference type="Proteomes" id="UP000001784"/>
    </source>
</evidence>
<comment type="cofactor">
    <cofactor evidence="1 9">
        <name>FAD</name>
        <dbReference type="ChEBI" id="CHEBI:57692"/>
    </cofactor>
</comment>
<dbReference type="CDD" id="cd01158">
    <property type="entry name" value="SCAD_SBCAD"/>
    <property type="match status" value="1"/>
</dbReference>
<comment type="subunit">
    <text evidence="3">Homotetramer.</text>
</comment>
<evidence type="ECO:0000256" key="5">
    <source>
        <dbReference type="ARBA" id="ARBA00022827"/>
    </source>
</evidence>
<dbReference type="InterPro" id="IPR046373">
    <property type="entry name" value="Acyl-CoA_Oxase/DH_mid-dom_sf"/>
</dbReference>
<feature type="domain" description="Acyl-CoA dehydrogenase/oxidase N-terminal" evidence="12">
    <location>
        <begin position="27"/>
        <end position="139"/>
    </location>
</feature>
<name>A0LQ98_SYNFM</name>
<evidence type="ECO:0000256" key="1">
    <source>
        <dbReference type="ARBA" id="ARBA00001974"/>
    </source>
</evidence>
<keyword evidence="4 9" id="KW-0285">Flavoprotein</keyword>
<sequence>MSGLKGCPVNVSESNYRGERIMHFKLTEEQELVRAGVREFCQKYVEPIAEEVDMEPRFPMENIKRLAEQDWCGIPYPTQYGGAGADYLTYTIVVEELSRACAATGFTLECQTSLASFPLFKFGTEEQKQKWLTPLCKGQILGSFALTEPGAGTDVAAGSTTAVLDGDSYVLNGTKMFISNAPVAGVFIIFASTDKSKGPKGLSAFIVPADTSGIKPGEHLNKMGIRGALTSEVVLKNCRIPKGNLLGGEGQGFKIAMMTLDGGRIGIAAQALGIAQAALDESIHYSKERVQFGKPISSFQAIQWMLADMATEVEASRFLTYHAAWCYDQGLPYSKEAAMAKLHAAETAARQTNRAIQIHGGIGFIKGHKVERLYRDAKITEIYEGTSEVMRMVISGSILR</sequence>
<dbReference type="PIRSF" id="PIRSF016578">
    <property type="entry name" value="HsaA"/>
    <property type="match status" value="1"/>
</dbReference>
<evidence type="ECO:0000256" key="9">
    <source>
        <dbReference type="RuleBase" id="RU362125"/>
    </source>
</evidence>
<dbReference type="InterPro" id="IPR009075">
    <property type="entry name" value="AcylCo_DH/oxidase_C"/>
</dbReference>
<dbReference type="InParanoid" id="A0LQ98"/>
<dbReference type="Gene3D" id="1.10.540.10">
    <property type="entry name" value="Acyl-CoA dehydrogenase/oxidase, N-terminal domain"/>
    <property type="match status" value="1"/>
</dbReference>
<organism evidence="13 14">
    <name type="scientific">Syntrophobacter fumaroxidans (strain DSM 10017 / MPOB)</name>
    <dbReference type="NCBI Taxonomy" id="335543"/>
    <lineage>
        <taxon>Bacteria</taxon>
        <taxon>Pseudomonadati</taxon>
        <taxon>Thermodesulfobacteriota</taxon>
        <taxon>Syntrophobacteria</taxon>
        <taxon>Syntrophobacterales</taxon>
        <taxon>Syntrophobacteraceae</taxon>
        <taxon>Syntrophobacter</taxon>
    </lineage>
</organism>
<evidence type="ECO:0000256" key="3">
    <source>
        <dbReference type="ARBA" id="ARBA00011881"/>
    </source>
</evidence>
<feature type="domain" description="Acyl-CoA dehydrogenase/oxidase C-terminal" evidence="10">
    <location>
        <begin position="250"/>
        <end position="397"/>
    </location>
</feature>
<dbReference type="GO" id="GO:0003995">
    <property type="term" value="F:acyl-CoA dehydrogenase activity"/>
    <property type="evidence" value="ECO:0007669"/>
    <property type="project" value="InterPro"/>
</dbReference>
<dbReference type="Gene3D" id="1.20.140.10">
    <property type="entry name" value="Butyryl-CoA Dehydrogenase, subunit A, domain 3"/>
    <property type="match status" value="1"/>
</dbReference>
<evidence type="ECO:0000259" key="12">
    <source>
        <dbReference type="Pfam" id="PF02771"/>
    </source>
</evidence>
<dbReference type="PROSITE" id="PS00072">
    <property type="entry name" value="ACYL_COA_DH_1"/>
    <property type="match status" value="1"/>
</dbReference>
<evidence type="ECO:0000256" key="8">
    <source>
        <dbReference type="ARBA" id="ARBA00072305"/>
    </source>
</evidence>
<dbReference type="FunFam" id="1.20.140.10:FF:000004">
    <property type="entry name" value="Acyl-CoA dehydrogenase FadE25"/>
    <property type="match status" value="1"/>
</dbReference>
<dbReference type="EC" id="1.3.8.10" evidence="7"/>
<dbReference type="InterPro" id="IPR037069">
    <property type="entry name" value="AcylCoA_DH/ox_N_sf"/>
</dbReference>
<dbReference type="InterPro" id="IPR009100">
    <property type="entry name" value="AcylCoA_DH/oxidase_NM_dom_sf"/>
</dbReference>
<evidence type="ECO:0000256" key="7">
    <source>
        <dbReference type="ARBA" id="ARBA00066362"/>
    </source>
</evidence>
<protein>
    <recommendedName>
        <fullName evidence="8">Cyclohex-1-ene-1-carbonyl-CoA dehydrogenase</fullName>
        <ecNumber evidence="7">1.3.8.10</ecNumber>
    </recommendedName>
</protein>
<accession>A0LQ98</accession>
<feature type="domain" description="Acyl-CoA oxidase/dehydrogenase middle" evidence="11">
    <location>
        <begin position="143"/>
        <end position="238"/>
    </location>
</feature>
<dbReference type="InterPro" id="IPR036250">
    <property type="entry name" value="AcylCo_DH-like_C"/>
</dbReference>
<dbReference type="Pfam" id="PF02771">
    <property type="entry name" value="Acyl-CoA_dh_N"/>
    <property type="match status" value="1"/>
</dbReference>
<keyword evidence="14" id="KW-1185">Reference proteome</keyword>
<dbReference type="FunFam" id="2.40.110.10:FF:000001">
    <property type="entry name" value="Acyl-CoA dehydrogenase, mitochondrial"/>
    <property type="match status" value="1"/>
</dbReference>
<evidence type="ECO:0000256" key="6">
    <source>
        <dbReference type="ARBA" id="ARBA00023002"/>
    </source>
</evidence>
<comment type="similarity">
    <text evidence="2 9">Belongs to the acyl-CoA dehydrogenase family.</text>
</comment>
<evidence type="ECO:0000256" key="4">
    <source>
        <dbReference type="ARBA" id="ARBA00022630"/>
    </source>
</evidence>
<dbReference type="InterPro" id="IPR006089">
    <property type="entry name" value="Acyl-CoA_DH_CS"/>
</dbReference>
<evidence type="ECO:0000259" key="10">
    <source>
        <dbReference type="Pfam" id="PF00441"/>
    </source>
</evidence>
<keyword evidence="5 9" id="KW-0274">FAD</keyword>
<evidence type="ECO:0000256" key="2">
    <source>
        <dbReference type="ARBA" id="ARBA00009347"/>
    </source>
</evidence>
<reference evidence="13 14" key="1">
    <citation type="submission" date="2006-10" db="EMBL/GenBank/DDBJ databases">
        <title>Complete sequence of Syntrophobacter fumaroxidans MPOB.</title>
        <authorList>
            <consortium name="US DOE Joint Genome Institute"/>
            <person name="Copeland A."/>
            <person name="Lucas S."/>
            <person name="Lapidus A."/>
            <person name="Barry K."/>
            <person name="Detter J.C."/>
            <person name="Glavina del Rio T."/>
            <person name="Hammon N."/>
            <person name="Israni S."/>
            <person name="Pitluck S."/>
            <person name="Goltsman E.G."/>
            <person name="Martinez M."/>
            <person name="Schmutz J."/>
            <person name="Larimer F."/>
            <person name="Land M."/>
            <person name="Hauser L."/>
            <person name="Kyrpides N."/>
            <person name="Kim E."/>
            <person name="Boone D.R."/>
            <person name="Brockman F."/>
            <person name="Culley D."/>
            <person name="Ferry J."/>
            <person name="Gunsalus R."/>
            <person name="McInerney M.J."/>
            <person name="Morrison M."/>
            <person name="Plugge C."/>
            <person name="Rohlin L."/>
            <person name="Scholten J."/>
            <person name="Sieber J."/>
            <person name="Stams A.J.M."/>
            <person name="Worm P."/>
            <person name="Henstra A.M."/>
            <person name="Richardson P."/>
        </authorList>
    </citation>
    <scope>NUCLEOTIDE SEQUENCE [LARGE SCALE GENOMIC DNA]</scope>
    <source>
        <strain evidence="14">DSM 10017 / MPOB</strain>
    </source>
</reference>
<dbReference type="PANTHER" id="PTHR43884">
    <property type="entry name" value="ACYL-COA DEHYDROGENASE"/>
    <property type="match status" value="1"/>
</dbReference>
<dbReference type="SUPFAM" id="SSF47203">
    <property type="entry name" value="Acyl-CoA dehydrogenase C-terminal domain-like"/>
    <property type="match status" value="1"/>
</dbReference>
<evidence type="ECO:0000313" key="13">
    <source>
        <dbReference type="EMBL" id="ABK19600.1"/>
    </source>
</evidence>
<dbReference type="eggNOG" id="COG1960">
    <property type="taxonomic scope" value="Bacteria"/>
</dbReference>
<dbReference type="InterPro" id="IPR013786">
    <property type="entry name" value="AcylCoA_DH/ox_N"/>
</dbReference>
<dbReference type="KEGG" id="sfu:Sfum_3931"/>
<dbReference type="FunCoup" id="A0LQ98">
    <property type="interactions" value="436"/>
</dbReference>
<dbReference type="PANTHER" id="PTHR43884:SF12">
    <property type="entry name" value="ISOVALERYL-COA DEHYDROGENASE, MITOCHONDRIAL-RELATED"/>
    <property type="match status" value="1"/>
</dbReference>
<dbReference type="STRING" id="335543.Sfum_3931"/>
<evidence type="ECO:0000259" key="11">
    <source>
        <dbReference type="Pfam" id="PF02770"/>
    </source>
</evidence>
<dbReference type="FunFam" id="1.10.540.10:FF:000002">
    <property type="entry name" value="Acyl-CoA dehydrogenase FadE19"/>
    <property type="match status" value="1"/>
</dbReference>
<dbReference type="AlphaFoldDB" id="A0LQ98"/>
<gene>
    <name evidence="13" type="ordered locus">Sfum_3931</name>
</gene>
<dbReference type="Proteomes" id="UP000001784">
    <property type="component" value="Chromosome"/>
</dbReference>
<dbReference type="GO" id="GO:0050660">
    <property type="term" value="F:flavin adenine dinucleotide binding"/>
    <property type="evidence" value="ECO:0007669"/>
    <property type="project" value="InterPro"/>
</dbReference>
<dbReference type="SUPFAM" id="SSF56645">
    <property type="entry name" value="Acyl-CoA dehydrogenase NM domain-like"/>
    <property type="match status" value="1"/>
</dbReference>